<dbReference type="AlphaFoldDB" id="A0A0L8ID60"/>
<evidence type="ECO:0000313" key="1">
    <source>
        <dbReference type="EMBL" id="KOF99344.1"/>
    </source>
</evidence>
<sequence length="124" mass="15037">MIKIFVSCMCTRPQIYWEAEIKCCNVYALAEAIIQNDGRKVVEKKKNIYIYIYIYFINNKIVCRNTQTNVSADFKTMLSMTLRNRLWVGHIRIRIEEYREHKKKIKSKPKYFIVKTFHNLSNFW</sequence>
<proteinExistence type="predicted"/>
<reference evidence="1" key="1">
    <citation type="submission" date="2015-07" db="EMBL/GenBank/DDBJ databases">
        <title>MeaNS - Measles Nucleotide Surveillance Program.</title>
        <authorList>
            <person name="Tran T."/>
            <person name="Druce J."/>
        </authorList>
    </citation>
    <scope>NUCLEOTIDE SEQUENCE</scope>
    <source>
        <strain evidence="1">UCB-OBI-ISO-001</strain>
        <tissue evidence="1">Gonad</tissue>
    </source>
</reference>
<accession>A0A0L8ID60</accession>
<dbReference type="EMBL" id="KQ415979">
    <property type="protein sequence ID" value="KOF99344.1"/>
    <property type="molecule type" value="Genomic_DNA"/>
</dbReference>
<gene>
    <name evidence="1" type="ORF">OCBIM_22017598mg</name>
</gene>
<organism evidence="1">
    <name type="scientific">Octopus bimaculoides</name>
    <name type="common">California two-spotted octopus</name>
    <dbReference type="NCBI Taxonomy" id="37653"/>
    <lineage>
        <taxon>Eukaryota</taxon>
        <taxon>Metazoa</taxon>
        <taxon>Spiralia</taxon>
        <taxon>Lophotrochozoa</taxon>
        <taxon>Mollusca</taxon>
        <taxon>Cephalopoda</taxon>
        <taxon>Coleoidea</taxon>
        <taxon>Octopodiformes</taxon>
        <taxon>Octopoda</taxon>
        <taxon>Incirrata</taxon>
        <taxon>Octopodidae</taxon>
        <taxon>Octopus</taxon>
    </lineage>
</organism>
<protein>
    <submittedName>
        <fullName evidence="1">Uncharacterized protein</fullName>
    </submittedName>
</protein>
<name>A0A0L8ID60_OCTBM</name>